<evidence type="ECO:0000313" key="8">
    <source>
        <dbReference type="EMBL" id="PZR33238.1"/>
    </source>
</evidence>
<gene>
    <name evidence="8" type="primary">trbL</name>
    <name evidence="8" type="ORF">DI526_14170</name>
</gene>
<dbReference type="Proteomes" id="UP000249393">
    <property type="component" value="Unassembled WGS sequence"/>
</dbReference>
<dbReference type="GO" id="GO:0030255">
    <property type="term" value="P:protein secretion by the type IV secretion system"/>
    <property type="evidence" value="ECO:0007669"/>
    <property type="project" value="InterPro"/>
</dbReference>
<dbReference type="EMBL" id="QFQZ01000045">
    <property type="protein sequence ID" value="PZR33238.1"/>
    <property type="molecule type" value="Genomic_DNA"/>
</dbReference>
<dbReference type="AlphaFoldDB" id="A0A2W5WHN1"/>
<dbReference type="NCBIfam" id="TIGR02783">
    <property type="entry name" value="TrbL_P"/>
    <property type="match status" value="1"/>
</dbReference>
<proteinExistence type="inferred from homology"/>
<feature type="transmembrane region" description="Helical" evidence="7">
    <location>
        <begin position="270"/>
        <end position="291"/>
    </location>
</feature>
<keyword evidence="4 7" id="KW-1133">Transmembrane helix</keyword>
<dbReference type="InterPro" id="IPR014150">
    <property type="entry name" value="Conjugal_tfr_TrbL"/>
</dbReference>
<dbReference type="RefSeq" id="WP_304279191.1">
    <property type="nucleotide sequence ID" value="NZ_QFQZ01000045.1"/>
</dbReference>
<evidence type="ECO:0000256" key="1">
    <source>
        <dbReference type="ARBA" id="ARBA00004141"/>
    </source>
</evidence>
<feature type="compositionally biased region" description="Pro residues" evidence="6">
    <location>
        <begin position="314"/>
        <end position="341"/>
    </location>
</feature>
<reference evidence="8 9" key="1">
    <citation type="submission" date="2017-08" db="EMBL/GenBank/DDBJ databases">
        <title>Infants hospitalized years apart are colonized by the same room-sourced microbial strains.</title>
        <authorList>
            <person name="Brooks B."/>
            <person name="Olm M.R."/>
            <person name="Firek B.A."/>
            <person name="Baker R."/>
            <person name="Thomas B.C."/>
            <person name="Morowitz M.J."/>
            <person name="Banfield J.F."/>
        </authorList>
    </citation>
    <scope>NUCLEOTIDE SEQUENCE [LARGE SCALE GENOMIC DNA]</scope>
    <source>
        <strain evidence="8">S2_003_000_R2_4</strain>
    </source>
</reference>
<evidence type="ECO:0000256" key="4">
    <source>
        <dbReference type="ARBA" id="ARBA00022989"/>
    </source>
</evidence>
<feature type="transmembrane region" description="Helical" evidence="7">
    <location>
        <begin position="139"/>
        <end position="165"/>
    </location>
</feature>
<keyword evidence="3 7" id="KW-0812">Transmembrane</keyword>
<dbReference type="InterPro" id="IPR007688">
    <property type="entry name" value="Conjugal_tfr_TrbL/VirB6"/>
</dbReference>
<keyword evidence="5 7" id="KW-0472">Membrane</keyword>
<feature type="transmembrane region" description="Helical" evidence="7">
    <location>
        <begin position="29"/>
        <end position="52"/>
    </location>
</feature>
<dbReference type="Pfam" id="PF04610">
    <property type="entry name" value="TrbL"/>
    <property type="match status" value="1"/>
</dbReference>
<evidence type="ECO:0000256" key="2">
    <source>
        <dbReference type="ARBA" id="ARBA00007802"/>
    </source>
</evidence>
<evidence type="ECO:0000256" key="6">
    <source>
        <dbReference type="SAM" id="MobiDB-lite"/>
    </source>
</evidence>
<dbReference type="GO" id="GO:0016020">
    <property type="term" value="C:membrane"/>
    <property type="evidence" value="ECO:0007669"/>
    <property type="project" value="UniProtKB-SubCell"/>
</dbReference>
<name>A0A2W5WHN1_9CAUL</name>
<comment type="subcellular location">
    <subcellularLocation>
        <location evidence="1">Membrane</location>
        <topology evidence="1">Multi-pass membrane protein</topology>
    </subcellularLocation>
</comment>
<feature type="transmembrane region" description="Helical" evidence="7">
    <location>
        <begin position="172"/>
        <end position="193"/>
    </location>
</feature>
<comment type="caution">
    <text evidence="8">The sequence shown here is derived from an EMBL/GenBank/DDBJ whole genome shotgun (WGS) entry which is preliminary data.</text>
</comment>
<evidence type="ECO:0000313" key="9">
    <source>
        <dbReference type="Proteomes" id="UP000249393"/>
    </source>
</evidence>
<sequence length="426" mass="41999">MSDVGVIERFFDTFNRYLDSGFGLLGGEVAFLSTTLVAIDVTLAALFWAWASNEDVLARLIKKTLYVGFFAFLIGNFQALSFIVLKSFSGLGLKASGAGVSAEDFLRPGKLAALGVSSCKPLLEAAAELGGFPGFFENIVQIVILLLVALFVIVAFFVIAVQVFVVLIEFKLVTLAGFVLVPFGLFGRTAFLAEKVLGNVIASGVKVMVLAIVVGIGSSLFSEFTRQAGGQPTLEEVLAMALAALTLLGLSIFGPGVASGLVSGAPQLGAGAAVGTGLVVGGMAMAGAAAAQMAAGGLSGAGAAAAAGAGRAPPAGPAPSGPAPSGGPPPNPPPNPGPNPGPSDGGAGASRGGASPPTGGGPMGEGGASGPGASAKPEDPSAQPAWARDLEHRQALTHGAAMAVHAAGSGDDHGAGAAPSLSEDRS</sequence>
<feature type="transmembrane region" description="Helical" evidence="7">
    <location>
        <begin position="64"/>
        <end position="85"/>
    </location>
</feature>
<comment type="similarity">
    <text evidence="2">Belongs to the TrbL/VirB6 family.</text>
</comment>
<evidence type="ECO:0000256" key="5">
    <source>
        <dbReference type="ARBA" id="ARBA00023136"/>
    </source>
</evidence>
<protein>
    <submittedName>
        <fullName evidence="8">P-type conjugative transfer protein TrbL</fullName>
    </submittedName>
</protein>
<dbReference type="NCBIfam" id="NF010449">
    <property type="entry name" value="PRK13875.1"/>
    <property type="match status" value="1"/>
</dbReference>
<feature type="transmembrane region" description="Helical" evidence="7">
    <location>
        <begin position="205"/>
        <end position="225"/>
    </location>
</feature>
<feature type="transmembrane region" description="Helical" evidence="7">
    <location>
        <begin position="237"/>
        <end position="258"/>
    </location>
</feature>
<accession>A0A2W5WHN1</accession>
<organism evidence="8 9">
    <name type="scientific">Caulobacter segnis</name>
    <dbReference type="NCBI Taxonomy" id="88688"/>
    <lineage>
        <taxon>Bacteria</taxon>
        <taxon>Pseudomonadati</taxon>
        <taxon>Pseudomonadota</taxon>
        <taxon>Alphaproteobacteria</taxon>
        <taxon>Caulobacterales</taxon>
        <taxon>Caulobacteraceae</taxon>
        <taxon>Caulobacter</taxon>
    </lineage>
</organism>
<feature type="compositionally biased region" description="Gly residues" evidence="6">
    <location>
        <begin position="358"/>
        <end position="370"/>
    </location>
</feature>
<evidence type="ECO:0000256" key="7">
    <source>
        <dbReference type="SAM" id="Phobius"/>
    </source>
</evidence>
<evidence type="ECO:0000256" key="3">
    <source>
        <dbReference type="ARBA" id="ARBA00022692"/>
    </source>
</evidence>
<feature type="region of interest" description="Disordered" evidence="6">
    <location>
        <begin position="305"/>
        <end position="426"/>
    </location>
</feature>